<organism evidence="1 2">
    <name type="scientific">Puia dinghuensis</name>
    <dbReference type="NCBI Taxonomy" id="1792502"/>
    <lineage>
        <taxon>Bacteria</taxon>
        <taxon>Pseudomonadati</taxon>
        <taxon>Bacteroidota</taxon>
        <taxon>Chitinophagia</taxon>
        <taxon>Chitinophagales</taxon>
        <taxon>Chitinophagaceae</taxon>
        <taxon>Puia</taxon>
    </lineage>
</organism>
<dbReference type="Proteomes" id="UP000607559">
    <property type="component" value="Unassembled WGS sequence"/>
</dbReference>
<accession>A0A8J2UC55</accession>
<gene>
    <name evidence="1" type="ORF">GCM10011511_18020</name>
</gene>
<evidence type="ECO:0000313" key="1">
    <source>
        <dbReference type="EMBL" id="GGA95081.1"/>
    </source>
</evidence>
<protein>
    <submittedName>
        <fullName evidence="1">Uncharacterized protein</fullName>
    </submittedName>
</protein>
<evidence type="ECO:0000313" key="2">
    <source>
        <dbReference type="Proteomes" id="UP000607559"/>
    </source>
</evidence>
<keyword evidence="2" id="KW-1185">Reference proteome</keyword>
<dbReference type="AlphaFoldDB" id="A0A8J2UC55"/>
<reference evidence="1" key="1">
    <citation type="journal article" date="2014" name="Int. J. Syst. Evol. Microbiol.">
        <title>Complete genome sequence of Corynebacterium casei LMG S-19264T (=DSM 44701T), isolated from a smear-ripened cheese.</title>
        <authorList>
            <consortium name="US DOE Joint Genome Institute (JGI-PGF)"/>
            <person name="Walter F."/>
            <person name="Albersmeier A."/>
            <person name="Kalinowski J."/>
            <person name="Ruckert C."/>
        </authorList>
    </citation>
    <scope>NUCLEOTIDE SEQUENCE</scope>
    <source>
        <strain evidence="1">CGMCC 1.15448</strain>
    </source>
</reference>
<proteinExistence type="predicted"/>
<dbReference type="RefSeq" id="WP_188930783.1">
    <property type="nucleotide sequence ID" value="NZ_BMJC01000002.1"/>
</dbReference>
<comment type="caution">
    <text evidence="1">The sequence shown here is derived from an EMBL/GenBank/DDBJ whole genome shotgun (WGS) entry which is preliminary data.</text>
</comment>
<reference evidence="1" key="2">
    <citation type="submission" date="2020-09" db="EMBL/GenBank/DDBJ databases">
        <authorList>
            <person name="Sun Q."/>
            <person name="Zhou Y."/>
        </authorList>
    </citation>
    <scope>NUCLEOTIDE SEQUENCE</scope>
    <source>
        <strain evidence="1">CGMCC 1.15448</strain>
    </source>
</reference>
<dbReference type="EMBL" id="BMJC01000002">
    <property type="protein sequence ID" value="GGA95081.1"/>
    <property type="molecule type" value="Genomic_DNA"/>
</dbReference>
<name>A0A8J2UC55_9BACT</name>
<sequence length="93" mass="10949">MQIQFIRNIQFTKLVKADGRLREFNFRKSNGLQEGLFTVDVSDDRGNRIVLRMQREDGVWKIIKQQLPTWIWENEAVFHTLIEEELGAAGMVK</sequence>